<evidence type="ECO:0000313" key="2">
    <source>
        <dbReference type="EMBL" id="CAA9413286.1"/>
    </source>
</evidence>
<sequence length="89" mass="9272">EEKGRPQAGHDARAGGRGRGGDLRAGLAGVLPALAQRGGAGGGRRPAAARVRLRVRPELADHVQPRRPRAGPLRHARRAAGRRLVPGGM</sequence>
<dbReference type="AlphaFoldDB" id="A0A6J4PDX5"/>
<accession>A0A6J4PDX5</accession>
<protein>
    <submittedName>
        <fullName evidence="2">Uncharacterized protein</fullName>
    </submittedName>
</protein>
<dbReference type="EMBL" id="CADCUZ010000062">
    <property type="protein sequence ID" value="CAA9413286.1"/>
    <property type="molecule type" value="Genomic_DNA"/>
</dbReference>
<feature type="non-terminal residue" evidence="2">
    <location>
        <position position="89"/>
    </location>
</feature>
<feature type="non-terminal residue" evidence="2">
    <location>
        <position position="1"/>
    </location>
</feature>
<evidence type="ECO:0000256" key="1">
    <source>
        <dbReference type="SAM" id="MobiDB-lite"/>
    </source>
</evidence>
<feature type="compositionally biased region" description="Basic residues" evidence="1">
    <location>
        <begin position="65"/>
        <end position="81"/>
    </location>
</feature>
<reference evidence="2" key="1">
    <citation type="submission" date="2020-02" db="EMBL/GenBank/DDBJ databases">
        <authorList>
            <person name="Meier V. D."/>
        </authorList>
    </citation>
    <scope>NUCLEOTIDE SEQUENCE</scope>
    <source>
        <strain evidence="2">AVDCRST_MAG55</strain>
    </source>
</reference>
<gene>
    <name evidence="2" type="ORF">AVDCRST_MAG55-1465</name>
</gene>
<feature type="compositionally biased region" description="Basic and acidic residues" evidence="1">
    <location>
        <begin position="1"/>
        <end position="22"/>
    </location>
</feature>
<organism evidence="2">
    <name type="scientific">uncultured Rubrobacteraceae bacterium</name>
    <dbReference type="NCBI Taxonomy" id="349277"/>
    <lineage>
        <taxon>Bacteria</taxon>
        <taxon>Bacillati</taxon>
        <taxon>Actinomycetota</taxon>
        <taxon>Rubrobacteria</taxon>
        <taxon>Rubrobacterales</taxon>
        <taxon>Rubrobacteraceae</taxon>
        <taxon>environmental samples</taxon>
    </lineage>
</organism>
<proteinExistence type="predicted"/>
<feature type="region of interest" description="Disordered" evidence="1">
    <location>
        <begin position="62"/>
        <end position="89"/>
    </location>
</feature>
<feature type="region of interest" description="Disordered" evidence="1">
    <location>
        <begin position="1"/>
        <end position="23"/>
    </location>
</feature>
<name>A0A6J4PDX5_9ACTN</name>